<sequence length="145" mass="15792">MSMTSITITADSKGMQTIAKAKRHEVVIDEPPATGGTDSGPNPLQLLLCALAGCENIVSNFVAKEINFDLQEIEFSIEGQVDLRGVMGDPDVRPYYQNISVSAKVKTSESAERVQELKEKTDLRCPVFTTLKAAGVEMTTVWTKV</sequence>
<dbReference type="SUPFAM" id="SSF82784">
    <property type="entry name" value="OsmC-like"/>
    <property type="match status" value="1"/>
</dbReference>
<dbReference type="Pfam" id="PF02566">
    <property type="entry name" value="OsmC"/>
    <property type="match status" value="1"/>
</dbReference>
<dbReference type="InterPro" id="IPR052924">
    <property type="entry name" value="OsmC/Ohr_hydroprdx_reductase"/>
</dbReference>
<dbReference type="PANTHER" id="PTHR35368">
    <property type="entry name" value="HYDROPEROXIDE REDUCTASE"/>
    <property type="match status" value="1"/>
</dbReference>
<evidence type="ECO:0000313" key="1">
    <source>
        <dbReference type="EMBL" id="GGG25850.1"/>
    </source>
</evidence>
<name>A0A917G7K2_9BACL</name>
<reference evidence="1" key="2">
    <citation type="submission" date="2020-09" db="EMBL/GenBank/DDBJ databases">
        <authorList>
            <person name="Sun Q."/>
            <person name="Zhou Y."/>
        </authorList>
    </citation>
    <scope>NUCLEOTIDE SEQUENCE</scope>
    <source>
        <strain evidence="1">CGMCC 1.12987</strain>
    </source>
</reference>
<dbReference type="AlphaFoldDB" id="A0A917G7K2"/>
<dbReference type="Proteomes" id="UP000644756">
    <property type="component" value="Unassembled WGS sequence"/>
</dbReference>
<dbReference type="InterPro" id="IPR036102">
    <property type="entry name" value="OsmC/Ohrsf"/>
</dbReference>
<organism evidence="1 2">
    <name type="scientific">Paenibacillus abyssi</name>
    <dbReference type="NCBI Taxonomy" id="1340531"/>
    <lineage>
        <taxon>Bacteria</taxon>
        <taxon>Bacillati</taxon>
        <taxon>Bacillota</taxon>
        <taxon>Bacilli</taxon>
        <taxon>Bacillales</taxon>
        <taxon>Paenibacillaceae</taxon>
        <taxon>Paenibacillus</taxon>
    </lineage>
</organism>
<comment type="caution">
    <text evidence="1">The sequence shown here is derived from an EMBL/GenBank/DDBJ whole genome shotgun (WGS) entry which is preliminary data.</text>
</comment>
<protein>
    <submittedName>
        <fullName evidence="1">Peroxiredoxin</fullName>
    </submittedName>
</protein>
<proteinExistence type="predicted"/>
<keyword evidence="2" id="KW-1185">Reference proteome</keyword>
<accession>A0A917G7K2</accession>
<dbReference type="InterPro" id="IPR003718">
    <property type="entry name" value="OsmC/Ohr_fam"/>
</dbReference>
<reference evidence="1" key="1">
    <citation type="journal article" date="2014" name="Int. J. Syst. Evol. Microbiol.">
        <title>Complete genome sequence of Corynebacterium casei LMG S-19264T (=DSM 44701T), isolated from a smear-ripened cheese.</title>
        <authorList>
            <consortium name="US DOE Joint Genome Institute (JGI-PGF)"/>
            <person name="Walter F."/>
            <person name="Albersmeier A."/>
            <person name="Kalinowski J."/>
            <person name="Ruckert C."/>
        </authorList>
    </citation>
    <scope>NUCLEOTIDE SEQUENCE</scope>
    <source>
        <strain evidence="1">CGMCC 1.12987</strain>
    </source>
</reference>
<evidence type="ECO:0000313" key="2">
    <source>
        <dbReference type="Proteomes" id="UP000644756"/>
    </source>
</evidence>
<dbReference type="InterPro" id="IPR015946">
    <property type="entry name" value="KH_dom-like_a/b"/>
</dbReference>
<gene>
    <name evidence="1" type="ORF">GCM10010916_47840</name>
</gene>
<dbReference type="EMBL" id="BMGR01000024">
    <property type="protein sequence ID" value="GGG25850.1"/>
    <property type="molecule type" value="Genomic_DNA"/>
</dbReference>
<dbReference type="Gene3D" id="3.30.300.20">
    <property type="match status" value="1"/>
</dbReference>
<dbReference type="PANTHER" id="PTHR35368:SF1">
    <property type="entry name" value="HYDROPEROXIDE REDUCTASE"/>
    <property type="match status" value="1"/>
</dbReference>